<keyword evidence="4 8" id="KW-1133">Transmembrane helix</keyword>
<organism evidence="11">
    <name type="scientific">Diabrotica virgifera virgifera</name>
    <name type="common">western corn rootworm</name>
    <dbReference type="NCBI Taxonomy" id="50390"/>
    <lineage>
        <taxon>Eukaryota</taxon>
        <taxon>Metazoa</taxon>
        <taxon>Ecdysozoa</taxon>
        <taxon>Arthropoda</taxon>
        <taxon>Hexapoda</taxon>
        <taxon>Insecta</taxon>
        <taxon>Pterygota</taxon>
        <taxon>Neoptera</taxon>
        <taxon>Endopterygota</taxon>
        <taxon>Coleoptera</taxon>
        <taxon>Polyphaga</taxon>
        <taxon>Cucujiformia</taxon>
        <taxon>Chrysomeloidea</taxon>
        <taxon>Chrysomelidae</taxon>
        <taxon>Galerucinae</taxon>
        <taxon>Diabroticina</taxon>
        <taxon>Diabroticites</taxon>
        <taxon>Diabrotica</taxon>
    </lineage>
</organism>
<comment type="similarity">
    <text evidence="8">Belongs to the insect chemoreceptor superfamily. Gustatory receptor (GR) family.</text>
</comment>
<feature type="transmembrane region" description="Helical" evidence="8">
    <location>
        <begin position="41"/>
        <end position="66"/>
    </location>
</feature>
<dbReference type="GO" id="GO:0005886">
    <property type="term" value="C:plasma membrane"/>
    <property type="evidence" value="ECO:0007669"/>
    <property type="project" value="UniProtKB-SubCell"/>
</dbReference>
<dbReference type="GO" id="GO:0007165">
    <property type="term" value="P:signal transduction"/>
    <property type="evidence" value="ECO:0007669"/>
    <property type="project" value="UniProtKB-KW"/>
</dbReference>
<dbReference type="InterPro" id="IPR013604">
    <property type="entry name" value="7TM_chemorcpt"/>
</dbReference>
<dbReference type="GeneID" id="114326541"/>
<dbReference type="GO" id="GO:0050909">
    <property type="term" value="P:sensory perception of taste"/>
    <property type="evidence" value="ECO:0007669"/>
    <property type="project" value="InterPro"/>
</dbReference>
<proteinExistence type="inferred from homology"/>
<accession>A0A6P7F5I5</accession>
<evidence type="ECO:0000313" key="11">
    <source>
        <dbReference type="RefSeq" id="XP_028130736.1"/>
    </source>
</evidence>
<name>A0A6P7F5I5_DIAVI</name>
<evidence type="ECO:0000313" key="10">
    <source>
        <dbReference type="Proteomes" id="UP001652700"/>
    </source>
</evidence>
<evidence type="ECO:0000256" key="5">
    <source>
        <dbReference type="ARBA" id="ARBA00023136"/>
    </source>
</evidence>
<evidence type="ECO:0000256" key="6">
    <source>
        <dbReference type="ARBA" id="ARBA00023170"/>
    </source>
</evidence>
<dbReference type="KEGG" id="dvv:114326541"/>
<dbReference type="GO" id="GO:0043025">
    <property type="term" value="C:neuronal cell body"/>
    <property type="evidence" value="ECO:0007669"/>
    <property type="project" value="TreeGrafter"/>
</dbReference>
<feature type="transmembrane region" description="Helical" evidence="8">
    <location>
        <begin position="78"/>
        <end position="105"/>
    </location>
</feature>
<gene>
    <name evidence="11" type="primary">LOC114326541</name>
</gene>
<keyword evidence="7 8" id="KW-0807">Transducer</keyword>
<evidence type="ECO:0000256" key="2">
    <source>
        <dbReference type="ARBA" id="ARBA00022475"/>
    </source>
</evidence>
<reference evidence="11" key="1">
    <citation type="submission" date="2025-04" db="UniProtKB">
        <authorList>
            <consortium name="RefSeq"/>
        </authorList>
    </citation>
    <scope>IDENTIFICATION</scope>
    <source>
        <tissue evidence="11">Whole insect</tissue>
    </source>
</reference>
<sequence length="408" mass="47939">MSLYLRDFDINYIYDLLKFTELLAVTPPLNRKKQELTNYKYYHIIVILLIIIFAVYSSYGIIVYFIPKFNGTSTTLRLICIIVITIMNVLSVLIAACNVDTWNMFLNVFKHLDQKLKYQSRSENNILKLELSTFYLVLLSIFGYDAYVWYCNYHWDLFKFTLFKYVNFIHGNVMMLVILHFAAALSNRYKRINNLLIKSNDFYNIFNCLIVKGSEEKLNNLKSIKEVTDYYLLLSDLVEMFNKLFGWQILIVTEYVLLFFLEFFNGLMLSLDPAQKSGVYHDLKTVISLVIFSFLAIGHQAMIILFCENVNKESRNTLTICYKLQETVDPMSEERKELTILSDVVNFMKTKTNAAGFYNIDRSLLCRFFAYFFSYSIVLLQFNRQTTIRETKVNNSISNVTEVLTTFN</sequence>
<evidence type="ECO:0000313" key="9">
    <source>
        <dbReference type="EnsemblMetazoa" id="XP_028130736.1"/>
    </source>
</evidence>
<keyword evidence="5 8" id="KW-0472">Membrane</keyword>
<evidence type="ECO:0000256" key="1">
    <source>
        <dbReference type="ARBA" id="ARBA00004651"/>
    </source>
</evidence>
<dbReference type="EnsemblMetazoa" id="XM_028274935.2">
    <property type="protein sequence ID" value="XP_028130736.1"/>
    <property type="gene ID" value="LOC114326541"/>
</dbReference>
<dbReference type="PANTHER" id="PTHR21143:SF104">
    <property type="entry name" value="GUSTATORY RECEPTOR 8A-RELATED"/>
    <property type="match status" value="1"/>
</dbReference>
<keyword evidence="6 8" id="KW-0675">Receptor</keyword>
<dbReference type="GO" id="GO:0007635">
    <property type="term" value="P:chemosensory behavior"/>
    <property type="evidence" value="ECO:0007669"/>
    <property type="project" value="TreeGrafter"/>
</dbReference>
<dbReference type="FunCoup" id="A0A6P7F5I5">
    <property type="interactions" value="14"/>
</dbReference>
<protein>
    <recommendedName>
        <fullName evidence="8">Gustatory receptor</fullName>
    </recommendedName>
</protein>
<evidence type="ECO:0000256" key="3">
    <source>
        <dbReference type="ARBA" id="ARBA00022692"/>
    </source>
</evidence>
<comment type="function">
    <text evidence="8">Gustatory receptor which mediates acceptance or avoidance behavior, depending on its substrates.</text>
</comment>
<feature type="transmembrane region" description="Helical" evidence="8">
    <location>
        <begin position="126"/>
        <end position="150"/>
    </location>
</feature>
<dbReference type="GO" id="GO:0030424">
    <property type="term" value="C:axon"/>
    <property type="evidence" value="ECO:0007669"/>
    <property type="project" value="TreeGrafter"/>
</dbReference>
<feature type="transmembrane region" description="Helical" evidence="8">
    <location>
        <begin position="285"/>
        <end position="307"/>
    </location>
</feature>
<dbReference type="RefSeq" id="XP_028130736.1">
    <property type="nucleotide sequence ID" value="XM_028274935.1"/>
</dbReference>
<keyword evidence="2 8" id="KW-1003">Cell membrane</keyword>
<dbReference type="PANTHER" id="PTHR21143">
    <property type="entry name" value="INVERTEBRATE GUSTATORY RECEPTOR"/>
    <property type="match status" value="1"/>
</dbReference>
<comment type="subcellular location">
    <subcellularLocation>
        <location evidence="1 8">Cell membrane</location>
        <topology evidence="1 8">Multi-pass membrane protein</topology>
    </subcellularLocation>
</comment>
<dbReference type="AlphaFoldDB" id="A0A6P7F5I5"/>
<evidence type="ECO:0000256" key="4">
    <source>
        <dbReference type="ARBA" id="ARBA00022989"/>
    </source>
</evidence>
<dbReference type="Pfam" id="PF08395">
    <property type="entry name" value="7tm_7"/>
    <property type="match status" value="1"/>
</dbReference>
<dbReference type="GO" id="GO:0008049">
    <property type="term" value="P:male courtship behavior"/>
    <property type="evidence" value="ECO:0007669"/>
    <property type="project" value="TreeGrafter"/>
</dbReference>
<evidence type="ECO:0000256" key="7">
    <source>
        <dbReference type="ARBA" id="ARBA00023224"/>
    </source>
</evidence>
<feature type="transmembrane region" description="Helical" evidence="8">
    <location>
        <begin position="162"/>
        <end position="185"/>
    </location>
</feature>
<comment type="caution">
    <text evidence="8">Lacks conserved residue(s) required for the propagation of feature annotation.</text>
</comment>
<dbReference type="GO" id="GO:0030425">
    <property type="term" value="C:dendrite"/>
    <property type="evidence" value="ECO:0007669"/>
    <property type="project" value="TreeGrafter"/>
</dbReference>
<dbReference type="Proteomes" id="UP001652700">
    <property type="component" value="Unplaced"/>
</dbReference>
<keyword evidence="10" id="KW-1185">Reference proteome</keyword>
<dbReference type="OrthoDB" id="6769825at2759"/>
<evidence type="ECO:0000256" key="8">
    <source>
        <dbReference type="RuleBase" id="RU363108"/>
    </source>
</evidence>
<dbReference type="InParanoid" id="A0A6P7F5I5"/>
<reference evidence="9" key="2">
    <citation type="submission" date="2025-05" db="UniProtKB">
        <authorList>
            <consortium name="EnsemblMetazoa"/>
        </authorList>
    </citation>
    <scope>IDENTIFICATION</scope>
</reference>
<feature type="transmembrane region" description="Helical" evidence="8">
    <location>
        <begin position="244"/>
        <end position="265"/>
    </location>
</feature>
<keyword evidence="3 8" id="KW-0812">Transmembrane</keyword>